<evidence type="ECO:0000313" key="9">
    <source>
        <dbReference type="EnsemblMetazoa" id="XP_020904106.1"/>
    </source>
</evidence>
<comment type="subcellular location">
    <subcellularLocation>
        <location evidence="1">Membrane</location>
    </subcellularLocation>
</comment>
<dbReference type="GeneID" id="110242463"/>
<dbReference type="EnsemblMetazoa" id="XM_021048447.2">
    <property type="protein sequence ID" value="XP_020904106.1"/>
    <property type="gene ID" value="LOC110242463"/>
</dbReference>
<reference evidence="9" key="1">
    <citation type="submission" date="2022-11" db="UniProtKB">
        <authorList>
            <consortium name="EnsemblMetazoa"/>
        </authorList>
    </citation>
    <scope>IDENTIFICATION</scope>
</reference>
<evidence type="ECO:0000256" key="1">
    <source>
        <dbReference type="ARBA" id="ARBA00004370"/>
    </source>
</evidence>
<dbReference type="InterPro" id="IPR026015">
    <property type="entry name" value="ATP_synth_OSCP/delta_N_sf"/>
</dbReference>
<dbReference type="PANTHER" id="PTHR11910">
    <property type="entry name" value="ATP SYNTHASE DELTA CHAIN"/>
    <property type="match status" value="1"/>
</dbReference>
<evidence type="ECO:0000256" key="2">
    <source>
        <dbReference type="ARBA" id="ARBA00007046"/>
    </source>
</evidence>
<evidence type="ECO:0000256" key="5">
    <source>
        <dbReference type="ARBA" id="ARBA00023065"/>
    </source>
</evidence>
<dbReference type="GO" id="GO:0046933">
    <property type="term" value="F:proton-transporting ATP synthase activity, rotational mechanism"/>
    <property type="evidence" value="ECO:0007669"/>
    <property type="project" value="InterPro"/>
</dbReference>
<keyword evidence="7" id="KW-0066">ATP synthesis</keyword>
<evidence type="ECO:0000256" key="3">
    <source>
        <dbReference type="ARBA" id="ARBA00022448"/>
    </source>
</evidence>
<comment type="similarity">
    <text evidence="2">Belongs to the ATPase delta chain family.</text>
</comment>
<dbReference type="Gene3D" id="1.10.520.20">
    <property type="entry name" value="N-terminal domain of the delta subunit of the F1F0-ATP synthase"/>
    <property type="match status" value="1"/>
</dbReference>
<dbReference type="Proteomes" id="UP000887567">
    <property type="component" value="Unplaced"/>
</dbReference>
<organism evidence="9 10">
    <name type="scientific">Exaiptasia diaphana</name>
    <name type="common">Tropical sea anemone</name>
    <name type="synonym">Aiptasia pulchella</name>
    <dbReference type="NCBI Taxonomy" id="2652724"/>
    <lineage>
        <taxon>Eukaryota</taxon>
        <taxon>Metazoa</taxon>
        <taxon>Cnidaria</taxon>
        <taxon>Anthozoa</taxon>
        <taxon>Hexacorallia</taxon>
        <taxon>Actiniaria</taxon>
        <taxon>Aiptasiidae</taxon>
        <taxon>Exaiptasia</taxon>
    </lineage>
</organism>
<dbReference type="AlphaFoldDB" id="A0A913XFU3"/>
<dbReference type="KEGG" id="epa:110242463"/>
<keyword evidence="3" id="KW-0813">Transport</keyword>
<keyword evidence="6" id="KW-0472">Membrane</keyword>
<dbReference type="GO" id="GO:0016020">
    <property type="term" value="C:membrane"/>
    <property type="evidence" value="ECO:0007669"/>
    <property type="project" value="UniProtKB-SubCell"/>
</dbReference>
<protein>
    <recommendedName>
        <fullName evidence="8">Oligomycin sensitivity conferral protein</fullName>
    </recommendedName>
</protein>
<keyword evidence="5" id="KW-0406">Ion transport</keyword>
<dbReference type="InterPro" id="IPR000711">
    <property type="entry name" value="ATPase_OSCP/dsu"/>
</dbReference>
<evidence type="ECO:0000256" key="6">
    <source>
        <dbReference type="ARBA" id="ARBA00023136"/>
    </source>
</evidence>
<dbReference type="NCBIfam" id="TIGR01145">
    <property type="entry name" value="ATP_synt_delta"/>
    <property type="match status" value="1"/>
</dbReference>
<evidence type="ECO:0000256" key="7">
    <source>
        <dbReference type="ARBA" id="ARBA00023310"/>
    </source>
</evidence>
<evidence type="ECO:0000256" key="4">
    <source>
        <dbReference type="ARBA" id="ARBA00022781"/>
    </source>
</evidence>
<dbReference type="SUPFAM" id="SSF47928">
    <property type="entry name" value="N-terminal domain of the delta subunit of the F1F0-ATP synthase"/>
    <property type="match status" value="1"/>
</dbReference>
<keyword evidence="10" id="KW-1185">Reference proteome</keyword>
<dbReference type="OrthoDB" id="1262810at2759"/>
<dbReference type="PRINTS" id="PR00125">
    <property type="entry name" value="ATPASEDELTA"/>
</dbReference>
<evidence type="ECO:0000313" key="10">
    <source>
        <dbReference type="Proteomes" id="UP000887567"/>
    </source>
</evidence>
<dbReference type="OMA" id="MVDNIQD"/>
<accession>A0A913XFU3</accession>
<evidence type="ECO:0000256" key="8">
    <source>
        <dbReference type="ARBA" id="ARBA00033369"/>
    </source>
</evidence>
<dbReference type="HAMAP" id="MF_01416">
    <property type="entry name" value="ATP_synth_delta_bact"/>
    <property type="match status" value="1"/>
</dbReference>
<dbReference type="RefSeq" id="XP_020904106.1">
    <property type="nucleotide sequence ID" value="XM_021048447.2"/>
</dbReference>
<keyword evidence="4" id="KW-0375">Hydrogen ion transport</keyword>
<sequence length="220" mass="24183">MAALVRDCRYLRKIQFLSHARQFGVTSVARSQLIKPPIHLFGIEGRYAHAVYSAAAKQKQLDKVEAELDSVDKLIKGNAKLSDFFMNPSTNKKQKQAAITDLAKEKTLSDITLNLLTTMAENNRLKLISSVNSSFGKLMSATRGEVRCSVTTAKELDSANLKDLQSALKSFLKTGETLKLETSVDTSLIGGMVVSFGDKHIDMSIAKKVKDITNAMKESL</sequence>
<proteinExistence type="inferred from homology"/>
<dbReference type="Pfam" id="PF00213">
    <property type="entry name" value="OSCP"/>
    <property type="match status" value="1"/>
</dbReference>
<name>A0A913XFU3_EXADI</name>